<evidence type="ECO:0000256" key="1">
    <source>
        <dbReference type="SAM" id="MobiDB-lite"/>
    </source>
</evidence>
<sequence length="165" mass="16935">MASMEIFPVRRAVATALAASLSVVLLAACSPDDDEPQGPAASGTASGTTDPDEPLTAKDACAAMYIEGDPPLERAVGDALVGVSEGLDQDGAAEMTTVGIRLGSLSTKVPAEFDDAVAQVRVPFLQLQTALDAGTEQSVDLDVASAREGLVAYRALCEDEGYAFD</sequence>
<dbReference type="AlphaFoldDB" id="A0A927IZR9"/>
<reference evidence="3" key="2">
    <citation type="submission" date="2020-09" db="EMBL/GenBank/DDBJ databases">
        <authorList>
            <person name="Yu Y."/>
        </authorList>
    </citation>
    <scope>NUCLEOTIDE SEQUENCE</scope>
    <source>
        <strain evidence="3">KCTC 49039</strain>
    </source>
</reference>
<feature type="signal peptide" evidence="2">
    <location>
        <begin position="1"/>
        <end position="27"/>
    </location>
</feature>
<dbReference type="Proteomes" id="UP000610846">
    <property type="component" value="Unassembled WGS sequence"/>
</dbReference>
<evidence type="ECO:0000313" key="4">
    <source>
        <dbReference type="Proteomes" id="UP000610846"/>
    </source>
</evidence>
<protein>
    <recommendedName>
        <fullName evidence="5">Lipoprotein</fullName>
    </recommendedName>
</protein>
<name>A0A927IZR9_9MICO</name>
<accession>A0A927IZR9</accession>
<evidence type="ECO:0000256" key="2">
    <source>
        <dbReference type="SAM" id="SignalP"/>
    </source>
</evidence>
<reference evidence="3" key="1">
    <citation type="journal article" date="2018" name="Curr. Microbiol.">
        <title>Cellulosimicrobium arenosum sp. nov., Isolated from Marine Sediment Sand.</title>
        <authorList>
            <person name="Oh M."/>
            <person name="Kim J.H."/>
            <person name="Yoon J.H."/>
            <person name="Schumann P."/>
            <person name="Kim W."/>
        </authorList>
    </citation>
    <scope>NUCLEOTIDE SEQUENCE</scope>
    <source>
        <strain evidence="3">KCTC 49039</strain>
    </source>
</reference>
<feature type="region of interest" description="Disordered" evidence="1">
    <location>
        <begin position="31"/>
        <end position="54"/>
    </location>
</feature>
<feature type="chain" id="PRO_5037726155" description="Lipoprotein" evidence="2">
    <location>
        <begin position="28"/>
        <end position="165"/>
    </location>
</feature>
<gene>
    <name evidence="3" type="ORF">IF651_07170</name>
</gene>
<organism evidence="3 4">
    <name type="scientific">Cellulosimicrobium arenosum</name>
    <dbReference type="NCBI Taxonomy" id="2708133"/>
    <lineage>
        <taxon>Bacteria</taxon>
        <taxon>Bacillati</taxon>
        <taxon>Actinomycetota</taxon>
        <taxon>Actinomycetes</taxon>
        <taxon>Micrococcales</taxon>
        <taxon>Promicromonosporaceae</taxon>
        <taxon>Cellulosimicrobium</taxon>
    </lineage>
</organism>
<proteinExistence type="predicted"/>
<comment type="caution">
    <text evidence="3">The sequence shown here is derived from an EMBL/GenBank/DDBJ whole genome shotgun (WGS) entry which is preliminary data.</text>
</comment>
<evidence type="ECO:0000313" key="3">
    <source>
        <dbReference type="EMBL" id="MBD8078835.1"/>
    </source>
</evidence>
<dbReference type="EMBL" id="JACYHB010000004">
    <property type="protein sequence ID" value="MBD8078835.1"/>
    <property type="molecule type" value="Genomic_DNA"/>
</dbReference>
<keyword evidence="2" id="KW-0732">Signal</keyword>
<evidence type="ECO:0008006" key="5">
    <source>
        <dbReference type="Google" id="ProtNLM"/>
    </source>
</evidence>
<keyword evidence="4" id="KW-1185">Reference proteome</keyword>